<dbReference type="PANTHER" id="PTHR47561:SF1">
    <property type="entry name" value="POLYSACCHARIDE DEACETYLASE FAMILY PROTEIN (AFU_ORTHOLOGUE AFUA_6G05030)"/>
    <property type="match status" value="1"/>
</dbReference>
<protein>
    <submittedName>
        <fullName evidence="2">DUF3473 domain-containing protein</fullName>
    </submittedName>
</protein>
<dbReference type="PROSITE" id="PS51677">
    <property type="entry name" value="NODB"/>
    <property type="match status" value="1"/>
</dbReference>
<name>A0A9D8K9L4_9DELT</name>
<dbReference type="EMBL" id="JAFGIX010000007">
    <property type="protein sequence ID" value="MBN1571836.1"/>
    <property type="molecule type" value="Genomic_DNA"/>
</dbReference>
<reference evidence="2" key="2">
    <citation type="submission" date="2021-01" db="EMBL/GenBank/DDBJ databases">
        <authorList>
            <person name="Hahn C.R."/>
            <person name="Youssef N.H."/>
            <person name="Elshahed M."/>
        </authorList>
    </citation>
    <scope>NUCLEOTIDE SEQUENCE</scope>
    <source>
        <strain evidence="2">Zod_Metabat.24</strain>
    </source>
</reference>
<dbReference type="Proteomes" id="UP000809273">
    <property type="component" value="Unassembled WGS sequence"/>
</dbReference>
<dbReference type="SUPFAM" id="SSF88713">
    <property type="entry name" value="Glycoside hydrolase/deacetylase"/>
    <property type="match status" value="1"/>
</dbReference>
<feature type="domain" description="NodB homology" evidence="1">
    <location>
        <begin position="3"/>
        <end position="277"/>
    </location>
</feature>
<gene>
    <name evidence="2" type="ORF">JW984_01430</name>
</gene>
<evidence type="ECO:0000259" key="1">
    <source>
        <dbReference type="PROSITE" id="PS51677"/>
    </source>
</evidence>
<dbReference type="GO" id="GO:0005975">
    <property type="term" value="P:carbohydrate metabolic process"/>
    <property type="evidence" value="ECO:0007669"/>
    <property type="project" value="InterPro"/>
</dbReference>
<dbReference type="Gene3D" id="3.20.20.370">
    <property type="entry name" value="Glycoside hydrolase/deacetylase"/>
    <property type="match status" value="1"/>
</dbReference>
<evidence type="ECO:0000313" key="3">
    <source>
        <dbReference type="Proteomes" id="UP000809273"/>
    </source>
</evidence>
<dbReference type="InterPro" id="IPR022560">
    <property type="entry name" value="DUF3473"/>
</dbReference>
<dbReference type="InterPro" id="IPR002509">
    <property type="entry name" value="NODB_dom"/>
</dbReference>
<dbReference type="PANTHER" id="PTHR47561">
    <property type="entry name" value="POLYSACCHARIDE DEACETYLASE FAMILY PROTEIN (AFU_ORTHOLOGUE AFUA_6G05030)"/>
    <property type="match status" value="1"/>
</dbReference>
<reference evidence="2" key="1">
    <citation type="journal article" date="2021" name="Environ. Microbiol.">
        <title>Genomic characterization of three novel Desulfobacterota classes expand the metabolic and phylogenetic diversity of the phylum.</title>
        <authorList>
            <person name="Murphy C.L."/>
            <person name="Biggerstaff J."/>
            <person name="Eichhorn A."/>
            <person name="Ewing E."/>
            <person name="Shahan R."/>
            <person name="Soriano D."/>
            <person name="Stewart S."/>
            <person name="VanMol K."/>
            <person name="Walker R."/>
            <person name="Walters P."/>
            <person name="Elshahed M.S."/>
            <person name="Youssef N.H."/>
        </authorList>
    </citation>
    <scope>NUCLEOTIDE SEQUENCE</scope>
    <source>
        <strain evidence="2">Zod_Metabat.24</strain>
    </source>
</reference>
<dbReference type="GO" id="GO:0016810">
    <property type="term" value="F:hydrolase activity, acting on carbon-nitrogen (but not peptide) bonds"/>
    <property type="evidence" value="ECO:0007669"/>
    <property type="project" value="InterPro"/>
</dbReference>
<dbReference type="AlphaFoldDB" id="A0A9D8K9L4"/>
<evidence type="ECO:0000313" key="2">
    <source>
        <dbReference type="EMBL" id="MBN1571836.1"/>
    </source>
</evidence>
<dbReference type="InterPro" id="IPR045235">
    <property type="entry name" value="PuuE_HpPgdA-like"/>
</dbReference>
<organism evidence="2 3">
    <name type="scientific">Candidatus Zymogenus saltonus</name>
    <dbReference type="NCBI Taxonomy" id="2844893"/>
    <lineage>
        <taxon>Bacteria</taxon>
        <taxon>Deltaproteobacteria</taxon>
        <taxon>Candidatus Zymogenia</taxon>
        <taxon>Candidatus Zymogeniales</taxon>
        <taxon>Candidatus Zymogenaceae</taxon>
        <taxon>Candidatus Zymogenus</taxon>
    </lineage>
</organism>
<dbReference type="CDD" id="cd10941">
    <property type="entry name" value="CE4_PuuE_HpPgdA_like_2"/>
    <property type="match status" value="1"/>
</dbReference>
<accession>A0A9D8K9L4</accession>
<sequence>MKMRIALSFDVEDWYMGLELPVSEWKGKERRLKVGLSRILSLLNEKKIKATFFILGVVCEMYPDEVKMIADSGHEIGSHGYSHTMVYKLDPKSFRDEVRKTDARIVEITGKKPVGFRAPYFSITERSLWALDILIEEGYIYDASIYPGYNYRYGIPDTPIGSYRYPGKEIVEFPVSTMELLGRRIGIGGAYFRILPLFLTRRGIKMRGAEGIDTVIYLHPWEFDPKHPKIKVAPLATLTHYINLKRTYPRMKRLLNTYSFATCRELVEGRYGRGSGR</sequence>
<dbReference type="InterPro" id="IPR011330">
    <property type="entry name" value="Glyco_hydro/deAcase_b/a-brl"/>
</dbReference>
<dbReference type="Pfam" id="PF11959">
    <property type="entry name" value="DUF3473"/>
    <property type="match status" value="1"/>
</dbReference>
<proteinExistence type="predicted"/>
<comment type="caution">
    <text evidence="2">The sequence shown here is derived from an EMBL/GenBank/DDBJ whole genome shotgun (WGS) entry which is preliminary data.</text>
</comment>
<dbReference type="Pfam" id="PF01522">
    <property type="entry name" value="Polysacc_deac_1"/>
    <property type="match status" value="1"/>
</dbReference>